<dbReference type="Gene3D" id="3.30.565.10">
    <property type="entry name" value="Histidine kinase-like ATPase, C-terminal domain"/>
    <property type="match status" value="1"/>
</dbReference>
<reference evidence="1" key="2">
    <citation type="submission" date="2020-09" db="EMBL/GenBank/DDBJ databases">
        <authorList>
            <person name="Sun Q."/>
            <person name="Zhou Y."/>
        </authorList>
    </citation>
    <scope>NUCLEOTIDE SEQUENCE</scope>
    <source>
        <strain evidence="1">CGMCC 1.15519</strain>
    </source>
</reference>
<sequence length="170" mass="18866">MNQQKTEKLRFRPRARIIRTIGDQLISGPEAAVIELVKNSYDADASYVTVKFVPPLIPGAGSIVVQDDGHGMALEDIQEKWMEPATTAKVNNRRSPSKNRVMMGSKGIGRFAAAKLGARMSLYSISERKGQRNEVLIPDLDWSIFSAEAYLDTIAIDYSVGETEARVRTH</sequence>
<dbReference type="RefSeq" id="WP_188764524.1">
    <property type="nucleotide sequence ID" value="NZ_BMJM01000032.1"/>
</dbReference>
<reference evidence="1" key="1">
    <citation type="journal article" date="2014" name="Int. J. Syst. Evol. Microbiol.">
        <title>Complete genome sequence of Corynebacterium casei LMG S-19264T (=DSM 44701T), isolated from a smear-ripened cheese.</title>
        <authorList>
            <consortium name="US DOE Joint Genome Institute (JGI-PGF)"/>
            <person name="Walter F."/>
            <person name="Albersmeier A."/>
            <person name="Kalinowski J."/>
            <person name="Ruckert C."/>
        </authorList>
    </citation>
    <scope>NUCLEOTIDE SEQUENCE</scope>
    <source>
        <strain evidence="1">CGMCC 1.15519</strain>
    </source>
</reference>
<dbReference type="EMBL" id="BMJM01000032">
    <property type="protein sequence ID" value="GGE22819.1"/>
    <property type="molecule type" value="Genomic_DNA"/>
</dbReference>
<evidence type="ECO:0000313" key="1">
    <source>
        <dbReference type="EMBL" id="GGE22819.1"/>
    </source>
</evidence>
<comment type="caution">
    <text evidence="1">The sequence shown here is derived from an EMBL/GenBank/DDBJ whole genome shotgun (WGS) entry which is preliminary data.</text>
</comment>
<dbReference type="AlphaFoldDB" id="A0A917EDI4"/>
<evidence type="ECO:0008006" key="3">
    <source>
        <dbReference type="Google" id="ProtNLM"/>
    </source>
</evidence>
<dbReference type="Proteomes" id="UP000635071">
    <property type="component" value="Unassembled WGS sequence"/>
</dbReference>
<keyword evidence="2" id="KW-1185">Reference proteome</keyword>
<dbReference type="InterPro" id="IPR036890">
    <property type="entry name" value="HATPase_C_sf"/>
</dbReference>
<accession>A0A917EDI4</accession>
<proteinExistence type="predicted"/>
<name>A0A917EDI4_9SPHN</name>
<protein>
    <recommendedName>
        <fullName evidence="3">ATP-binding protein</fullName>
    </recommendedName>
</protein>
<organism evidence="1 2">
    <name type="scientific">Sandarakinorhabdus glacialis</name>
    <dbReference type="NCBI Taxonomy" id="1614636"/>
    <lineage>
        <taxon>Bacteria</taxon>
        <taxon>Pseudomonadati</taxon>
        <taxon>Pseudomonadota</taxon>
        <taxon>Alphaproteobacteria</taxon>
        <taxon>Sphingomonadales</taxon>
        <taxon>Sphingosinicellaceae</taxon>
        <taxon>Sandarakinorhabdus</taxon>
    </lineage>
</organism>
<dbReference type="Pfam" id="PF13589">
    <property type="entry name" value="HATPase_c_3"/>
    <property type="match status" value="1"/>
</dbReference>
<gene>
    <name evidence="1" type="ORF">GCM10011529_31780</name>
</gene>
<dbReference type="SUPFAM" id="SSF55874">
    <property type="entry name" value="ATPase domain of HSP90 chaperone/DNA topoisomerase II/histidine kinase"/>
    <property type="match status" value="1"/>
</dbReference>
<evidence type="ECO:0000313" key="2">
    <source>
        <dbReference type="Proteomes" id="UP000635071"/>
    </source>
</evidence>